<sequence>MGLALKGVPIWVYTKEQGTNKNLAPAQIIEGDLGKPFRLQPQTINDYVIDHIDGSLEGFFTDQLQRVTIYYRQGNVAQIEALTNYQVEIQSPTPTYANPDLNSMLSESLTIGTWPVIKRLSTTKGLFWHQLGDSRWILYDRKLMTIKKGAQANDQILTNQVPFKATTSNKFEHYDWDPQPLQKRGRLFASNQTKQVPVYSKPYGSHKNVLMAGLDVLLTQIVHDPSKNDWYEIGSQGWIEGDNVVLLENEEGEIDMTEPLFLTPVLHEKIWGGTALKDVFDLPIPSDTTGEAWIISGHQNGVSPISRGPLAGKTLAEVWQTHPELFENNDVNRPYPLLVKFLDAHQDLSVQVHPGDDYAAEHNNGELGKTESWYILAAKPGAEIYYGHKAQTQAEFNQMIDQADWEHLLQKVPVHAGDFFYVPSGTLHALGTGVLALETQQSSDVTYRVYDFDRPDKKTGELRDLHLEDAKNVTTVPFKAESPAQRTLQMGALQETTMVEAPYFNVYKDELDGEAYIVKQAPYAQYTVIAGSGTVIVDGQSYPLELATSFVMPATVAEWTLKGKMTLIMSTPGPKSR</sequence>
<dbReference type="EMBL" id="CP043431">
    <property type="protein sequence ID" value="QNT64359.1"/>
    <property type="molecule type" value="Genomic_DNA"/>
</dbReference>
<evidence type="ECO:0000256" key="1">
    <source>
        <dbReference type="ARBA" id="ARBA00000757"/>
    </source>
</evidence>
<evidence type="ECO:0000256" key="5">
    <source>
        <dbReference type="ARBA" id="ARBA00022723"/>
    </source>
</evidence>
<dbReference type="NCBIfam" id="TIGR00218">
    <property type="entry name" value="manA"/>
    <property type="match status" value="1"/>
</dbReference>
<gene>
    <name evidence="14" type="primary">manA</name>
    <name evidence="14" type="ORF">FY536_03255</name>
</gene>
<name>A0A7H1MLM3_9LACO</name>
<keyword evidence="15" id="KW-1185">Reference proteome</keyword>
<comment type="cofactor">
    <cofactor evidence="2">
        <name>Zn(2+)</name>
        <dbReference type="ChEBI" id="CHEBI:29105"/>
    </cofactor>
</comment>
<evidence type="ECO:0000256" key="6">
    <source>
        <dbReference type="ARBA" id="ARBA00022737"/>
    </source>
</evidence>
<dbReference type="GO" id="GO:0005975">
    <property type="term" value="P:carbohydrate metabolic process"/>
    <property type="evidence" value="ECO:0007669"/>
    <property type="project" value="InterPro"/>
</dbReference>
<evidence type="ECO:0000256" key="8">
    <source>
        <dbReference type="ARBA" id="ARBA00023235"/>
    </source>
</evidence>
<reference evidence="14 15" key="1">
    <citation type="submission" date="2019-08" db="EMBL/GenBank/DDBJ databases">
        <authorList>
            <person name="Chang H.C."/>
            <person name="Mun S.Y."/>
        </authorList>
    </citation>
    <scope>NUCLEOTIDE SEQUENCE [LARGE SCALE GENOMIC DNA]</scope>
    <source>
        <strain evidence="14 15">SK</strain>
    </source>
</reference>
<dbReference type="InterPro" id="IPR001250">
    <property type="entry name" value="Man6P_Isoase-1"/>
</dbReference>
<dbReference type="Gene3D" id="2.60.120.10">
    <property type="entry name" value="Jelly Rolls"/>
    <property type="match status" value="2"/>
</dbReference>
<feature type="domain" description="Mannose-6-phosphate isomerase cupin" evidence="13">
    <location>
        <begin position="495"/>
        <end position="572"/>
    </location>
</feature>
<dbReference type="Pfam" id="PF06458">
    <property type="entry name" value="MucBP"/>
    <property type="match status" value="1"/>
</dbReference>
<evidence type="ECO:0000256" key="9">
    <source>
        <dbReference type="ARBA" id="ARBA00029741"/>
    </source>
</evidence>
<feature type="domain" description="MucBP" evidence="11">
    <location>
        <begin position="13"/>
        <end position="72"/>
    </location>
</feature>
<dbReference type="Pfam" id="PF21621">
    <property type="entry name" value="MPI_cupin_dom"/>
    <property type="match status" value="1"/>
</dbReference>
<dbReference type="InterPro" id="IPR011051">
    <property type="entry name" value="RmlC_Cupin_sf"/>
</dbReference>
<evidence type="ECO:0000259" key="11">
    <source>
        <dbReference type="Pfam" id="PF06458"/>
    </source>
</evidence>
<evidence type="ECO:0000259" key="12">
    <source>
        <dbReference type="Pfam" id="PF20511"/>
    </source>
</evidence>
<dbReference type="InterPro" id="IPR014710">
    <property type="entry name" value="RmlC-like_jellyroll"/>
</dbReference>
<evidence type="ECO:0000313" key="15">
    <source>
        <dbReference type="Proteomes" id="UP000516446"/>
    </source>
</evidence>
<keyword evidence="6" id="KW-0677">Repeat</keyword>
<dbReference type="AlphaFoldDB" id="A0A7H1MLM3"/>
<dbReference type="GO" id="GO:0008270">
    <property type="term" value="F:zinc ion binding"/>
    <property type="evidence" value="ECO:0007669"/>
    <property type="project" value="InterPro"/>
</dbReference>
<dbReference type="InterPro" id="IPR046457">
    <property type="entry name" value="PMI_typeI_cat"/>
</dbReference>
<dbReference type="CDD" id="cd07010">
    <property type="entry name" value="cupin_PMI_type_I_N_bac"/>
    <property type="match status" value="1"/>
</dbReference>
<evidence type="ECO:0000256" key="2">
    <source>
        <dbReference type="ARBA" id="ARBA00001947"/>
    </source>
</evidence>
<evidence type="ECO:0000313" key="14">
    <source>
        <dbReference type="EMBL" id="QNT64359.1"/>
    </source>
</evidence>
<dbReference type="InterPro" id="IPR051804">
    <property type="entry name" value="Carb_Metab_Reg_Kinase/Isom"/>
</dbReference>
<keyword evidence="7" id="KW-0862">Zinc</keyword>
<evidence type="ECO:0000256" key="10">
    <source>
        <dbReference type="ARBA" id="ARBA00030762"/>
    </source>
</evidence>
<organism evidence="14 15">
    <name type="scientific">Weissella koreensis</name>
    <dbReference type="NCBI Taxonomy" id="165096"/>
    <lineage>
        <taxon>Bacteria</taxon>
        <taxon>Bacillati</taxon>
        <taxon>Bacillota</taxon>
        <taxon>Bacilli</taxon>
        <taxon>Lactobacillales</taxon>
        <taxon>Lactobacillaceae</taxon>
        <taxon>Weissella</taxon>
    </lineage>
</organism>
<dbReference type="EC" id="5.3.1.8" evidence="4"/>
<dbReference type="InterPro" id="IPR009459">
    <property type="entry name" value="MucBP_dom"/>
</dbReference>
<evidence type="ECO:0000256" key="7">
    <source>
        <dbReference type="ARBA" id="ARBA00022833"/>
    </source>
</evidence>
<dbReference type="Gene3D" id="3.10.20.320">
    <property type="entry name" value="Putative peptidoglycan bound protein (lpxtg motif)"/>
    <property type="match status" value="1"/>
</dbReference>
<feature type="domain" description="Phosphomannose isomerase type I catalytic" evidence="12">
    <location>
        <begin position="261"/>
        <end position="359"/>
    </location>
</feature>
<dbReference type="PANTHER" id="PTHR42742">
    <property type="entry name" value="TRANSCRIPTIONAL REPRESSOR MPRA"/>
    <property type="match status" value="1"/>
</dbReference>
<proteinExistence type="inferred from homology"/>
<keyword evidence="8 14" id="KW-0413">Isomerase</keyword>
<keyword evidence="5" id="KW-0479">Metal-binding</keyword>
<protein>
    <recommendedName>
        <fullName evidence="4">mannose-6-phosphate isomerase</fullName>
        <ecNumber evidence="4">5.3.1.8</ecNumber>
    </recommendedName>
    <alternativeName>
        <fullName evidence="9">Phosphohexomutase</fullName>
    </alternativeName>
    <alternativeName>
        <fullName evidence="10">Phosphomannose isomerase</fullName>
    </alternativeName>
</protein>
<dbReference type="SUPFAM" id="SSF51182">
    <property type="entry name" value="RmlC-like cupins"/>
    <property type="match status" value="1"/>
</dbReference>
<evidence type="ECO:0000259" key="13">
    <source>
        <dbReference type="Pfam" id="PF21621"/>
    </source>
</evidence>
<accession>A0A7H1MLM3</accession>
<evidence type="ECO:0000256" key="3">
    <source>
        <dbReference type="ARBA" id="ARBA00010772"/>
    </source>
</evidence>
<comment type="similarity">
    <text evidence="3">Belongs to the mannose-6-phosphate isomerase type 1 family.</text>
</comment>
<dbReference type="PANTHER" id="PTHR42742:SF3">
    <property type="entry name" value="FRUCTOKINASE"/>
    <property type="match status" value="1"/>
</dbReference>
<dbReference type="Pfam" id="PF20511">
    <property type="entry name" value="PMI_typeI_cat"/>
    <property type="match status" value="1"/>
</dbReference>
<dbReference type="Proteomes" id="UP000516446">
    <property type="component" value="Chromosome"/>
</dbReference>
<evidence type="ECO:0000256" key="4">
    <source>
        <dbReference type="ARBA" id="ARBA00011956"/>
    </source>
</evidence>
<dbReference type="InterPro" id="IPR049071">
    <property type="entry name" value="MPI_cupin_dom"/>
</dbReference>
<dbReference type="GO" id="GO:0004476">
    <property type="term" value="F:mannose-6-phosphate isomerase activity"/>
    <property type="evidence" value="ECO:0007669"/>
    <property type="project" value="UniProtKB-EC"/>
</dbReference>
<comment type="catalytic activity">
    <reaction evidence="1">
        <text>D-mannose 6-phosphate = D-fructose 6-phosphate</text>
        <dbReference type="Rhea" id="RHEA:12356"/>
        <dbReference type="ChEBI" id="CHEBI:58735"/>
        <dbReference type="ChEBI" id="CHEBI:61527"/>
        <dbReference type="EC" id="5.3.1.8"/>
    </reaction>
</comment>